<dbReference type="GeneID" id="92210578"/>
<comment type="similarity">
    <text evidence="1">Belongs to the proteasome subunit p55 family.</text>
</comment>
<dbReference type="SMART" id="SM00088">
    <property type="entry name" value="PINT"/>
    <property type="match status" value="1"/>
</dbReference>
<dbReference type="Pfam" id="PF22241">
    <property type="entry name" value="PSMD12-CSN4_N"/>
    <property type="match status" value="1"/>
</dbReference>
<evidence type="ECO:0000256" key="2">
    <source>
        <dbReference type="ARBA" id="ARBA00022942"/>
    </source>
</evidence>
<dbReference type="InterPro" id="IPR000717">
    <property type="entry name" value="PCI_dom"/>
</dbReference>
<dbReference type="Proteomes" id="UP001497383">
    <property type="component" value="Chromosome 7"/>
</dbReference>
<dbReference type="Gene3D" id="1.10.10.10">
    <property type="entry name" value="Winged helix-like DNA-binding domain superfamily/Winged helix DNA-binding domain"/>
    <property type="match status" value="1"/>
</dbReference>
<organism evidence="4 5">
    <name type="scientific">Lodderomyces beijingensis</name>
    <dbReference type="NCBI Taxonomy" id="1775926"/>
    <lineage>
        <taxon>Eukaryota</taxon>
        <taxon>Fungi</taxon>
        <taxon>Dikarya</taxon>
        <taxon>Ascomycota</taxon>
        <taxon>Saccharomycotina</taxon>
        <taxon>Pichiomycetes</taxon>
        <taxon>Debaryomycetaceae</taxon>
        <taxon>Candida/Lodderomyces clade</taxon>
        <taxon>Lodderomyces</taxon>
    </lineage>
</organism>
<proteinExistence type="inferred from homology"/>
<keyword evidence="5" id="KW-1185">Reference proteome</keyword>
<dbReference type="PROSITE" id="PS50250">
    <property type="entry name" value="PCI"/>
    <property type="match status" value="1"/>
</dbReference>
<evidence type="ECO:0000313" key="5">
    <source>
        <dbReference type="Proteomes" id="UP001497383"/>
    </source>
</evidence>
<dbReference type="InterPro" id="IPR040896">
    <property type="entry name" value="RPN5_C"/>
</dbReference>
<gene>
    <name evidence="4" type="ORF">LODBEIA_P53820</name>
</gene>
<dbReference type="EMBL" id="OZ022411">
    <property type="protein sequence ID" value="CAK9441514.1"/>
    <property type="molecule type" value="Genomic_DNA"/>
</dbReference>
<dbReference type="InterPro" id="IPR054559">
    <property type="entry name" value="PSMD12-CSN4-like_N"/>
</dbReference>
<protein>
    <recommendedName>
        <fullName evidence="3">PCI domain-containing protein</fullName>
    </recommendedName>
</protein>
<dbReference type="Pfam" id="PF18098">
    <property type="entry name" value="RPN5_C"/>
    <property type="match status" value="1"/>
</dbReference>
<accession>A0ABP0ZSP6</accession>
<dbReference type="SUPFAM" id="SSF46785">
    <property type="entry name" value="Winged helix' DNA-binding domain"/>
    <property type="match status" value="1"/>
</dbReference>
<dbReference type="RefSeq" id="XP_066832320.1">
    <property type="nucleotide sequence ID" value="XM_066975708.1"/>
</dbReference>
<reference evidence="4 5" key="1">
    <citation type="submission" date="2024-03" db="EMBL/GenBank/DDBJ databases">
        <authorList>
            <person name="Brejova B."/>
        </authorList>
    </citation>
    <scope>NUCLEOTIDE SEQUENCE [LARGE SCALE GENOMIC DNA]</scope>
    <source>
        <strain evidence="4 5">CBS 14171</strain>
    </source>
</reference>
<sequence length="444" mass="52054">MSREDPIKAEKDFTETLNQQLPEIEKIPDYKERLEKYLLLEKQTRQSSDVASSKRVLAKIVATLAQHQDWDYLNDLITTLSKKHGQLKSSIQSFIKDSIKVLDELNNSHPHELETKIKLIETIRTVTDKKIFVEVERAVVSRQLADIYLEQKNDLDKAVEIMNELQVETYSLMPFKEKIEFILEQIRLTLEKKDYNQAKILSRKILLKSLKDLPEFKVTYLKFVIEIYQHEYDYDAIVQNFLLLIQVPTLSQQELQAYSQDIVFYNLLDSSVKKLTHNEELKRNTEAKILHLLEIFSTDELINKSIDADYDFKQFTIFKDAKNFENLEKRIIEHNLRVINKFYQAIKLDRLAFLLQLPIDECEKSVSQLVNEGMITAKINRPKGVVKFSKTKHLEGSDPRTSDNHVNGLLNDWCFDVDKLLEEVDSIGHLINKEEMMYGIKQKV</sequence>
<dbReference type="Pfam" id="PF01399">
    <property type="entry name" value="PCI"/>
    <property type="match status" value="1"/>
</dbReference>
<feature type="domain" description="PCI" evidence="3">
    <location>
        <begin position="233"/>
        <end position="393"/>
    </location>
</feature>
<evidence type="ECO:0000259" key="3">
    <source>
        <dbReference type="PROSITE" id="PS50250"/>
    </source>
</evidence>
<dbReference type="InterPro" id="IPR036390">
    <property type="entry name" value="WH_DNA-bd_sf"/>
</dbReference>
<dbReference type="InterPro" id="IPR036388">
    <property type="entry name" value="WH-like_DNA-bd_sf"/>
</dbReference>
<keyword evidence="2" id="KW-0647">Proteasome</keyword>
<evidence type="ECO:0000313" key="4">
    <source>
        <dbReference type="EMBL" id="CAK9441514.1"/>
    </source>
</evidence>
<dbReference type="InterPro" id="IPR040134">
    <property type="entry name" value="PSMD12/CSN4"/>
</dbReference>
<dbReference type="PANTHER" id="PTHR10855:SF1">
    <property type="entry name" value="26S PROTEASOME NON-ATPASE REGULATORY SUBUNIT 12"/>
    <property type="match status" value="1"/>
</dbReference>
<dbReference type="PANTHER" id="PTHR10855">
    <property type="entry name" value="26S PROTEASOME NON-ATPASE REGULATORY SUBUNIT 12/COP9 SIGNALOSOME COMPLEX SUBUNIT 4"/>
    <property type="match status" value="1"/>
</dbReference>
<evidence type="ECO:0000256" key="1">
    <source>
        <dbReference type="ARBA" id="ARBA00006397"/>
    </source>
</evidence>
<name>A0ABP0ZSP6_9ASCO</name>